<sequence>MSTTAEHEGADDAPVTPEPAPAAAAVGPESFGRRARAVSHVLISSALAITLAAALAGSAQPRPGASFFAQEATTATQVAALSSTLGAGLDEGQQLDGAIEVLATANALDDGHVSPPVEQARAELGMLLATYLAQQDAARRVPAPLVPDGDLDLDESLDGAQVPELPEPLGPGTGAGAGAGDDDTTTGTDGDTEDPATDRPAQQPATVDAAGDAAADAVRTAATPTAPSPSPTSSPSPGASTDPSPSVTPSPGGAPSPAPGTSTPLDPSAPGGTGSPGGPGSPGDRTLPEDEVPAPDGVAPGEIDGSQDPADGSADSGDGDHAEGDDHAHGDVTLEDVLASATTLAELLGTDLVPVGVVPAAGATALAGTTLAERLAEVVERYAGSTAQYQNGRIPPEALCALDFAPGKTLRCDAAEQLEALAAEFEKEFGYALKITDAYRPYDEQVRLKAVKPYLAAVPGTSQHGWGLAIDVGGNVPSGTSLEYVWLRTHGPDYGWDNPAWARPNGSKPEPWHFEFFAAGKMPSRYTPAESSAPSTPQKPATPTAPAPKPTTPAAPQPPAPTTPKPPAPTTPEPSNPGPSNPGPSNPEPSTVTVPGGLVGRSQAEVEAALSKAQLKVSVTTTENSAAAGTVLSVDPGSGATVAVGSTVAIVVSSGPPEPEPEPTGPEPSPSPTEATPTPTRGPEETETSAP</sequence>
<dbReference type="CDD" id="cd14814">
    <property type="entry name" value="Peptidase_M15"/>
    <property type="match status" value="1"/>
</dbReference>
<feature type="compositionally biased region" description="Pro residues" evidence="1">
    <location>
        <begin position="246"/>
        <end position="258"/>
    </location>
</feature>
<dbReference type="PROSITE" id="PS51178">
    <property type="entry name" value="PASTA"/>
    <property type="match status" value="1"/>
</dbReference>
<reference evidence="4 5" key="1">
    <citation type="submission" date="2019-03" db="EMBL/GenBank/DDBJ databases">
        <title>Cellulosimicrobium funkei JCM14302 Assembly.</title>
        <authorList>
            <person name="Dou T."/>
        </authorList>
    </citation>
    <scope>NUCLEOTIDE SEQUENCE [LARGE SCALE GENOMIC DNA]</scope>
    <source>
        <strain evidence="4 5">JCM 14302</strain>
    </source>
</reference>
<feature type="transmembrane region" description="Helical" evidence="2">
    <location>
        <begin position="37"/>
        <end position="57"/>
    </location>
</feature>
<evidence type="ECO:0000259" key="3">
    <source>
        <dbReference type="PROSITE" id="PS51178"/>
    </source>
</evidence>
<feature type="region of interest" description="Disordered" evidence="1">
    <location>
        <begin position="652"/>
        <end position="691"/>
    </location>
</feature>
<feature type="compositionally biased region" description="Gly residues" evidence="1">
    <location>
        <begin position="271"/>
        <end position="281"/>
    </location>
</feature>
<accession>A0A4Y8R7J4</accession>
<feature type="compositionally biased region" description="Pro residues" evidence="1">
    <location>
        <begin position="656"/>
        <end position="671"/>
    </location>
</feature>
<name>A0A4Y8R7J4_9MICO</name>
<feature type="compositionally biased region" description="Low complexity" evidence="1">
    <location>
        <begin position="304"/>
        <end position="316"/>
    </location>
</feature>
<feature type="region of interest" description="Disordered" evidence="1">
    <location>
        <begin position="143"/>
        <end position="328"/>
    </location>
</feature>
<feature type="region of interest" description="Disordered" evidence="1">
    <location>
        <begin position="525"/>
        <end position="600"/>
    </location>
</feature>
<keyword evidence="5" id="KW-1185">Reference proteome</keyword>
<evidence type="ECO:0000256" key="2">
    <source>
        <dbReference type="SAM" id="Phobius"/>
    </source>
</evidence>
<dbReference type="Gene3D" id="3.30.10.20">
    <property type="match status" value="1"/>
</dbReference>
<dbReference type="Pfam" id="PF02557">
    <property type="entry name" value="VanY"/>
    <property type="match status" value="1"/>
</dbReference>
<dbReference type="Gene3D" id="3.30.1380.10">
    <property type="match status" value="1"/>
</dbReference>
<dbReference type="InterPro" id="IPR009045">
    <property type="entry name" value="Zn_M74/Hedgehog-like"/>
</dbReference>
<feature type="compositionally biased region" description="Acidic residues" evidence="1">
    <location>
        <begin position="180"/>
        <end position="195"/>
    </location>
</feature>
<dbReference type="Proteomes" id="UP000298003">
    <property type="component" value="Unassembled WGS sequence"/>
</dbReference>
<evidence type="ECO:0000313" key="5">
    <source>
        <dbReference type="Proteomes" id="UP000298003"/>
    </source>
</evidence>
<dbReference type="InterPro" id="IPR005543">
    <property type="entry name" value="PASTA_dom"/>
</dbReference>
<gene>
    <name evidence="4" type="ORF">E1O70_01740</name>
</gene>
<feature type="compositionally biased region" description="Low complexity" evidence="1">
    <location>
        <begin position="204"/>
        <end position="225"/>
    </location>
</feature>
<proteinExistence type="predicted"/>
<dbReference type="EMBL" id="SOZH01000001">
    <property type="protein sequence ID" value="TFF17528.1"/>
    <property type="molecule type" value="Genomic_DNA"/>
</dbReference>
<keyword evidence="2" id="KW-0812">Transmembrane</keyword>
<dbReference type="GeneID" id="95683212"/>
<comment type="caution">
    <text evidence="4">The sequence shown here is derived from an EMBL/GenBank/DDBJ whole genome shotgun (WGS) entry which is preliminary data.</text>
</comment>
<organism evidence="4 5">
    <name type="scientific">Cellulosimicrobium funkei</name>
    <dbReference type="NCBI Taxonomy" id="264251"/>
    <lineage>
        <taxon>Bacteria</taxon>
        <taxon>Bacillati</taxon>
        <taxon>Actinomycetota</taxon>
        <taxon>Actinomycetes</taxon>
        <taxon>Micrococcales</taxon>
        <taxon>Promicromonosporaceae</taxon>
        <taxon>Cellulosimicrobium</taxon>
    </lineage>
</organism>
<evidence type="ECO:0000313" key="4">
    <source>
        <dbReference type="EMBL" id="TFF17528.1"/>
    </source>
</evidence>
<feature type="compositionally biased region" description="Low complexity" evidence="1">
    <location>
        <begin position="235"/>
        <end position="245"/>
    </location>
</feature>
<dbReference type="GO" id="GO:0006508">
    <property type="term" value="P:proteolysis"/>
    <property type="evidence" value="ECO:0007669"/>
    <property type="project" value="InterPro"/>
</dbReference>
<feature type="compositionally biased region" description="Low complexity" evidence="1">
    <location>
        <begin position="531"/>
        <end position="542"/>
    </location>
</feature>
<feature type="compositionally biased region" description="Basic and acidic residues" evidence="1">
    <location>
        <begin position="1"/>
        <end position="10"/>
    </location>
</feature>
<dbReference type="Pfam" id="PF03793">
    <property type="entry name" value="PASTA"/>
    <property type="match status" value="1"/>
</dbReference>
<dbReference type="InterPro" id="IPR003709">
    <property type="entry name" value="VanY-like_core_dom"/>
</dbReference>
<keyword evidence="2" id="KW-0472">Membrane</keyword>
<dbReference type="RefSeq" id="WP_061267925.1">
    <property type="nucleotide sequence ID" value="NZ_SOZH01000001.1"/>
</dbReference>
<dbReference type="AlphaFoldDB" id="A0A4Y8R7J4"/>
<dbReference type="SMART" id="SM00740">
    <property type="entry name" value="PASTA"/>
    <property type="match status" value="1"/>
</dbReference>
<dbReference type="GO" id="GO:0008233">
    <property type="term" value="F:peptidase activity"/>
    <property type="evidence" value="ECO:0007669"/>
    <property type="project" value="InterPro"/>
</dbReference>
<feature type="compositionally biased region" description="Pro residues" evidence="1">
    <location>
        <begin position="543"/>
        <end position="587"/>
    </location>
</feature>
<keyword evidence="2" id="KW-1133">Transmembrane helix</keyword>
<feature type="domain" description="PASTA" evidence="3">
    <location>
        <begin position="588"/>
        <end position="654"/>
    </location>
</feature>
<evidence type="ECO:0000256" key="1">
    <source>
        <dbReference type="SAM" id="MobiDB-lite"/>
    </source>
</evidence>
<dbReference type="SUPFAM" id="SSF55166">
    <property type="entry name" value="Hedgehog/DD-peptidase"/>
    <property type="match status" value="1"/>
</dbReference>
<protein>
    <submittedName>
        <fullName evidence="4">PASTA domain-containing protein</fullName>
    </submittedName>
</protein>
<feature type="compositionally biased region" description="Low complexity" evidence="1">
    <location>
        <begin position="672"/>
        <end position="681"/>
    </location>
</feature>
<feature type="compositionally biased region" description="Low complexity" evidence="1">
    <location>
        <begin position="259"/>
        <end position="270"/>
    </location>
</feature>
<dbReference type="CDD" id="cd06577">
    <property type="entry name" value="PASTA_pknB"/>
    <property type="match status" value="1"/>
</dbReference>
<feature type="compositionally biased region" description="Basic and acidic residues" evidence="1">
    <location>
        <begin position="318"/>
        <end position="328"/>
    </location>
</feature>
<feature type="region of interest" description="Disordered" evidence="1">
    <location>
        <begin position="1"/>
        <end position="27"/>
    </location>
</feature>